<keyword evidence="1" id="KW-0472">Membrane</keyword>
<gene>
    <name evidence="2" type="ORF">SAMN05660866_02850</name>
</gene>
<evidence type="ECO:0000256" key="1">
    <source>
        <dbReference type="SAM" id="Phobius"/>
    </source>
</evidence>
<protein>
    <recommendedName>
        <fullName evidence="4">DUF2975 domain-containing protein</fullName>
    </recommendedName>
</protein>
<keyword evidence="1" id="KW-1133">Transmembrane helix</keyword>
<feature type="transmembrane region" description="Helical" evidence="1">
    <location>
        <begin position="90"/>
        <end position="108"/>
    </location>
</feature>
<feature type="transmembrane region" description="Helical" evidence="1">
    <location>
        <begin position="120"/>
        <end position="142"/>
    </location>
</feature>
<dbReference type="InterPro" id="IPR021354">
    <property type="entry name" value="DUF2975"/>
</dbReference>
<name>A0A1T5DDN8_9FLAO</name>
<feature type="transmembrane region" description="Helical" evidence="1">
    <location>
        <begin position="7"/>
        <end position="28"/>
    </location>
</feature>
<keyword evidence="3" id="KW-1185">Reference proteome</keyword>
<proteinExistence type="predicted"/>
<evidence type="ECO:0008006" key="4">
    <source>
        <dbReference type="Google" id="ProtNLM"/>
    </source>
</evidence>
<dbReference type="Pfam" id="PF11188">
    <property type="entry name" value="DUF2975"/>
    <property type="match status" value="1"/>
</dbReference>
<sequence length="160" mass="17805">MMKRISILFLQAVIVLIGIVALTFLIWTPLTEGRATNLDAFSIYSDPFILYVYVASIAFFIILYKVFKLLSYIGQHRVFSSSSIKILKSIKYCAIVLSILIAMAGVYIRLFHNLDDDPAGFLAICALSVFVSIVIATTANVFEMIVQNVIAIKSENKPSN</sequence>
<dbReference type="Proteomes" id="UP000190339">
    <property type="component" value="Unassembled WGS sequence"/>
</dbReference>
<accession>A0A1T5DDN8</accession>
<evidence type="ECO:0000313" key="2">
    <source>
        <dbReference type="EMBL" id="SKB69829.1"/>
    </source>
</evidence>
<reference evidence="3" key="1">
    <citation type="submission" date="2017-02" db="EMBL/GenBank/DDBJ databases">
        <authorList>
            <person name="Varghese N."/>
            <person name="Submissions S."/>
        </authorList>
    </citation>
    <scope>NUCLEOTIDE SEQUENCE [LARGE SCALE GENOMIC DNA]</scope>
    <source>
        <strain evidence="3">DSM 23546</strain>
    </source>
</reference>
<evidence type="ECO:0000313" key="3">
    <source>
        <dbReference type="Proteomes" id="UP000190339"/>
    </source>
</evidence>
<keyword evidence="1" id="KW-0812">Transmembrane</keyword>
<dbReference type="EMBL" id="FUYL01000009">
    <property type="protein sequence ID" value="SKB69829.1"/>
    <property type="molecule type" value="Genomic_DNA"/>
</dbReference>
<feature type="transmembrane region" description="Helical" evidence="1">
    <location>
        <begin position="48"/>
        <end position="70"/>
    </location>
</feature>
<dbReference type="STRING" id="561365.SAMN05660866_02850"/>
<organism evidence="2 3">
    <name type="scientific">Maribacter arcticus</name>
    <dbReference type="NCBI Taxonomy" id="561365"/>
    <lineage>
        <taxon>Bacteria</taxon>
        <taxon>Pseudomonadati</taxon>
        <taxon>Bacteroidota</taxon>
        <taxon>Flavobacteriia</taxon>
        <taxon>Flavobacteriales</taxon>
        <taxon>Flavobacteriaceae</taxon>
        <taxon>Maribacter</taxon>
    </lineage>
</organism>
<dbReference type="AlphaFoldDB" id="A0A1T5DDN8"/>